<accession>A0A8J7WGS2</accession>
<sequence>MALIVVAGDKGAPGVTTTAVALAASWPRRALLAECDPHGGDLVYRLGADHGGPLDPNRGLLSIAIAARRGFEAAALPQHVQRITGGLEVLIGLGTAEQAAAVSGHWPQLGRCFDHYAAIPGGADVIADCGRVGPDSPTLELMPYAALVLLVARADAEQVAHVRDRVNGLSNRLHGNQGSSASVARPPIGVVLIAPPKDARRVAAQVGELLSVTAGGGEVLGVIAQDPDAAAALGGRGRARVDKSLLIRSARDVALSVTRRYGLTAVAPAGQPHQAVGA</sequence>
<dbReference type="InterPro" id="IPR027417">
    <property type="entry name" value="P-loop_NTPase"/>
</dbReference>
<dbReference type="SUPFAM" id="SSF52540">
    <property type="entry name" value="P-loop containing nucleoside triphosphate hydrolases"/>
    <property type="match status" value="1"/>
</dbReference>
<evidence type="ECO:0000313" key="2">
    <source>
        <dbReference type="Proteomes" id="UP000677913"/>
    </source>
</evidence>
<dbReference type="AlphaFoldDB" id="A0A8J7WGS2"/>
<keyword evidence="2" id="KW-1185">Reference proteome</keyword>
<dbReference type="EMBL" id="JAGSXH010000005">
    <property type="protein sequence ID" value="MBS2961981.1"/>
    <property type="molecule type" value="Genomic_DNA"/>
</dbReference>
<organism evidence="1 2">
    <name type="scientific">Actinocrinis puniceicyclus</name>
    <dbReference type="NCBI Taxonomy" id="977794"/>
    <lineage>
        <taxon>Bacteria</taxon>
        <taxon>Bacillati</taxon>
        <taxon>Actinomycetota</taxon>
        <taxon>Actinomycetes</taxon>
        <taxon>Catenulisporales</taxon>
        <taxon>Actinospicaceae</taxon>
        <taxon>Actinocrinis</taxon>
    </lineage>
</organism>
<reference evidence="1" key="1">
    <citation type="submission" date="2021-04" db="EMBL/GenBank/DDBJ databases">
        <title>Genome based classification of Actinospica acidithermotolerans sp. nov., an actinobacterium isolated from an Indonesian hot spring.</title>
        <authorList>
            <person name="Kusuma A.B."/>
            <person name="Putra K.E."/>
            <person name="Nafisah S."/>
            <person name="Loh J."/>
            <person name="Nouioui I."/>
            <person name="Goodfellow M."/>
        </authorList>
    </citation>
    <scope>NUCLEOTIDE SEQUENCE</scope>
    <source>
        <strain evidence="1">DSM 45618</strain>
    </source>
</reference>
<dbReference type="Gene3D" id="3.40.50.300">
    <property type="entry name" value="P-loop containing nucleotide triphosphate hydrolases"/>
    <property type="match status" value="1"/>
</dbReference>
<dbReference type="Proteomes" id="UP000677913">
    <property type="component" value="Unassembled WGS sequence"/>
</dbReference>
<proteinExistence type="predicted"/>
<gene>
    <name evidence="1" type="ORF">KGA66_02905</name>
</gene>
<comment type="caution">
    <text evidence="1">The sequence shown here is derived from an EMBL/GenBank/DDBJ whole genome shotgun (WGS) entry which is preliminary data.</text>
</comment>
<protein>
    <submittedName>
        <fullName evidence="1">Uncharacterized protein</fullName>
    </submittedName>
</protein>
<evidence type="ECO:0000313" key="1">
    <source>
        <dbReference type="EMBL" id="MBS2961981.1"/>
    </source>
</evidence>
<dbReference type="RefSeq" id="WP_211464171.1">
    <property type="nucleotide sequence ID" value="NZ_JAGSXH010000005.1"/>
</dbReference>
<name>A0A8J7WGS2_9ACTN</name>